<protein>
    <recommendedName>
        <fullName evidence="2">HAT C-terminal dimerisation domain-containing protein</fullName>
    </recommendedName>
</protein>
<dbReference type="GO" id="GO:0046983">
    <property type="term" value="F:protein dimerization activity"/>
    <property type="evidence" value="ECO:0007669"/>
    <property type="project" value="InterPro"/>
</dbReference>
<evidence type="ECO:0000256" key="1">
    <source>
        <dbReference type="SAM" id="MobiDB-lite"/>
    </source>
</evidence>
<dbReference type="AlphaFoldDB" id="E4XXD1"/>
<dbReference type="InParanoid" id="E4XXD1"/>
<evidence type="ECO:0000313" key="3">
    <source>
        <dbReference type="EMBL" id="CBY14325.1"/>
    </source>
</evidence>
<dbReference type="InterPro" id="IPR012337">
    <property type="entry name" value="RNaseH-like_sf"/>
</dbReference>
<dbReference type="Pfam" id="PF05699">
    <property type="entry name" value="Dimer_Tnp_hAT"/>
    <property type="match status" value="1"/>
</dbReference>
<feature type="region of interest" description="Disordered" evidence="1">
    <location>
        <begin position="1"/>
        <end position="52"/>
    </location>
</feature>
<feature type="non-terminal residue" evidence="3">
    <location>
        <position position="1"/>
    </location>
</feature>
<evidence type="ECO:0000259" key="2">
    <source>
        <dbReference type="Pfam" id="PF05699"/>
    </source>
</evidence>
<name>E4XXD1_OIKDI</name>
<dbReference type="InterPro" id="IPR008906">
    <property type="entry name" value="HATC_C_dom"/>
</dbReference>
<feature type="domain" description="HAT C-terminal dimerisation" evidence="2">
    <location>
        <begin position="80"/>
        <end position="131"/>
    </location>
</feature>
<accession>E4XXD1</accession>
<dbReference type="SUPFAM" id="SSF53098">
    <property type="entry name" value="Ribonuclease H-like"/>
    <property type="match status" value="1"/>
</dbReference>
<dbReference type="Proteomes" id="UP000001307">
    <property type="component" value="Unassembled WGS sequence"/>
</dbReference>
<organism evidence="3">
    <name type="scientific">Oikopleura dioica</name>
    <name type="common">Tunicate</name>
    <dbReference type="NCBI Taxonomy" id="34765"/>
    <lineage>
        <taxon>Eukaryota</taxon>
        <taxon>Metazoa</taxon>
        <taxon>Chordata</taxon>
        <taxon>Tunicata</taxon>
        <taxon>Appendicularia</taxon>
        <taxon>Copelata</taxon>
        <taxon>Oikopleuridae</taxon>
        <taxon>Oikopleura</taxon>
    </lineage>
</organism>
<keyword evidence="4" id="KW-1185">Reference proteome</keyword>
<feature type="compositionally biased region" description="Polar residues" evidence="1">
    <location>
        <begin position="7"/>
        <end position="21"/>
    </location>
</feature>
<proteinExistence type="predicted"/>
<sequence length="167" mass="19257">KPAPKQNAPQTTPSQVATTMKDSLFFYDPEDDSSDDENIAENEESNTSLVREEMSHYETFYSKKKDEKWRSENRKDINEESQLLDKFWRDNKSRFPLMSKIALQTINLRSTSSEVERDFSTMSYDMGPSKSNTKAATLGEVRQQATSIKFKKLIKKLQKSENISPAL</sequence>
<gene>
    <name evidence="3" type="ORF">GSOID_T00007315001</name>
</gene>
<dbReference type="EMBL" id="FN653275">
    <property type="protein sequence ID" value="CBY14325.1"/>
    <property type="molecule type" value="Genomic_DNA"/>
</dbReference>
<dbReference type="OrthoDB" id="1607513at2759"/>
<feature type="compositionally biased region" description="Acidic residues" evidence="1">
    <location>
        <begin position="28"/>
        <end position="44"/>
    </location>
</feature>
<reference evidence="3" key="1">
    <citation type="journal article" date="2010" name="Science">
        <title>Plasticity of animal genome architecture unmasked by rapid evolution of a pelagic tunicate.</title>
        <authorList>
            <person name="Denoeud F."/>
            <person name="Henriet S."/>
            <person name="Mungpakdee S."/>
            <person name="Aury J.M."/>
            <person name="Da Silva C."/>
            <person name="Brinkmann H."/>
            <person name="Mikhaleva J."/>
            <person name="Olsen L.C."/>
            <person name="Jubin C."/>
            <person name="Canestro C."/>
            <person name="Bouquet J.M."/>
            <person name="Danks G."/>
            <person name="Poulain J."/>
            <person name="Campsteijn C."/>
            <person name="Adamski M."/>
            <person name="Cross I."/>
            <person name="Yadetie F."/>
            <person name="Muffato M."/>
            <person name="Louis A."/>
            <person name="Butcher S."/>
            <person name="Tsagkogeorga G."/>
            <person name="Konrad A."/>
            <person name="Singh S."/>
            <person name="Jensen M.F."/>
            <person name="Cong E.H."/>
            <person name="Eikeseth-Otteraa H."/>
            <person name="Noel B."/>
            <person name="Anthouard V."/>
            <person name="Porcel B.M."/>
            <person name="Kachouri-Lafond R."/>
            <person name="Nishino A."/>
            <person name="Ugolini M."/>
            <person name="Chourrout P."/>
            <person name="Nishida H."/>
            <person name="Aasland R."/>
            <person name="Huzurbazar S."/>
            <person name="Westhof E."/>
            <person name="Delsuc F."/>
            <person name="Lehrach H."/>
            <person name="Reinhardt R."/>
            <person name="Weissenbach J."/>
            <person name="Roy S.W."/>
            <person name="Artiguenave F."/>
            <person name="Postlethwait J.H."/>
            <person name="Manak J.R."/>
            <person name="Thompson E.M."/>
            <person name="Jaillon O."/>
            <person name="Du Pasquier L."/>
            <person name="Boudinot P."/>
            <person name="Liberles D.A."/>
            <person name="Volff J.N."/>
            <person name="Philippe H."/>
            <person name="Lenhard B."/>
            <person name="Roest Crollius H."/>
            <person name="Wincker P."/>
            <person name="Chourrout D."/>
        </authorList>
    </citation>
    <scope>NUCLEOTIDE SEQUENCE [LARGE SCALE GENOMIC DNA]</scope>
</reference>
<evidence type="ECO:0000313" key="4">
    <source>
        <dbReference type="Proteomes" id="UP000001307"/>
    </source>
</evidence>